<protein>
    <submittedName>
        <fullName evidence="1">Uncharacterized protein</fullName>
    </submittedName>
</protein>
<dbReference type="STRING" id="553175.POREN0001_0788"/>
<evidence type="ECO:0000313" key="2">
    <source>
        <dbReference type="Proteomes" id="UP000004295"/>
    </source>
</evidence>
<comment type="caution">
    <text evidence="1">The sequence shown here is derived from an EMBL/GenBank/DDBJ whole genome shotgun (WGS) entry which is preliminary data.</text>
</comment>
<organism evidence="1 2">
    <name type="scientific">Porphyromonas endodontalis (strain ATCC 35406 / DSM 24491 / JCM 8526 / CCUG 16442 / BCRC 14492 / NCTC 13058 / HG 370)</name>
    <name type="common">Bacteroides endodontalis</name>
    <dbReference type="NCBI Taxonomy" id="553175"/>
    <lineage>
        <taxon>Bacteria</taxon>
        <taxon>Pseudomonadati</taxon>
        <taxon>Bacteroidota</taxon>
        <taxon>Bacteroidia</taxon>
        <taxon>Bacteroidales</taxon>
        <taxon>Porphyromonadaceae</taxon>
        <taxon>Porphyromonas</taxon>
    </lineage>
</organism>
<dbReference type="AlphaFoldDB" id="C3J9N7"/>
<sequence>MPIILIIALIIVLLAVLLLGVRVFFVRGGKFPSTHIEANKALREKGIHCANSQMEAEARRKNLFDRIDTANK</sequence>
<accession>C3J9N7</accession>
<dbReference type="GeneID" id="93365130"/>
<dbReference type="EMBL" id="ACNN01000014">
    <property type="protein sequence ID" value="EEN83069.1"/>
    <property type="molecule type" value="Genomic_DNA"/>
</dbReference>
<gene>
    <name evidence="1" type="ORF">POREN0001_0788</name>
</gene>
<dbReference type="Proteomes" id="UP000004295">
    <property type="component" value="Unassembled WGS sequence"/>
</dbReference>
<dbReference type="eggNOG" id="ENOG5033C80">
    <property type="taxonomic scope" value="Bacteria"/>
</dbReference>
<keyword evidence="2" id="KW-1185">Reference proteome</keyword>
<evidence type="ECO:0000313" key="1">
    <source>
        <dbReference type="EMBL" id="EEN83069.1"/>
    </source>
</evidence>
<proteinExistence type="predicted"/>
<reference evidence="1 2" key="1">
    <citation type="submission" date="2009-04" db="EMBL/GenBank/DDBJ databases">
        <authorList>
            <person name="Sebastian Y."/>
            <person name="Madupu R."/>
            <person name="Durkin A.S."/>
            <person name="Torralba M."/>
            <person name="Methe B."/>
            <person name="Sutton G.G."/>
            <person name="Strausberg R.L."/>
            <person name="Nelson K.E."/>
        </authorList>
    </citation>
    <scope>NUCLEOTIDE SEQUENCE [LARGE SCALE GENOMIC DNA]</scope>
    <source>
        <strain evidence="2">ATCC 35406 / BCRC 14492 / JCM 8526 / NCTC 13058 / HG 370</strain>
    </source>
</reference>
<dbReference type="RefSeq" id="WP_004333026.1">
    <property type="nucleotide sequence ID" value="NZ_ACNN01000014.1"/>
</dbReference>
<name>C3J9N7_POREA</name>